<reference evidence="4 5" key="1">
    <citation type="submission" date="2018-07" db="EMBL/GenBank/DDBJ databases">
        <title>Genomic Encyclopedia of Type Strains, Phase III (KMG-III): the genomes of soil and plant-associated and newly described type strains.</title>
        <authorList>
            <person name="Whitman W."/>
        </authorList>
    </citation>
    <scope>NUCLEOTIDE SEQUENCE [LARGE SCALE GENOMIC DNA]</scope>
    <source>
        <strain evidence="4 5">CECT 7287</strain>
    </source>
</reference>
<dbReference type="InterPro" id="IPR004995">
    <property type="entry name" value="Spore_Ger"/>
</dbReference>
<accession>A0A3D9JNG3</accession>
<protein>
    <submittedName>
        <fullName evidence="4">Spore germination protein KA</fullName>
    </submittedName>
</protein>
<evidence type="ECO:0000313" key="5">
    <source>
        <dbReference type="Proteomes" id="UP000256977"/>
    </source>
</evidence>
<feature type="transmembrane region" description="Helical" evidence="3">
    <location>
        <begin position="400"/>
        <end position="426"/>
    </location>
</feature>
<keyword evidence="2 3" id="KW-0472">Membrane</keyword>
<sequence>MNDTQTEFSEDLAENVRRIRECMQHTDDLIFVDRELATGKPIKIAYLQGLTDDRRLEYLLAHAREFGNGDFAFGDDGWRKSIQQGAESLAAGQALLLFADPPGAAAIDLLGVQLRNVEEPSSESTVKGPRSGFTESLTNNLALVRYYCPSHQLKIESCKIGRLSPTPLAVLSVGGITNPSILKEVHRRIDEITADFIVGSNAIEEWIADHRGTMFPMVESTERPDRVVGALMDGRIAIIVQGTPFVILLPFVFLQAFQVGEDYFWNFYIGSLLRMLRIFCGLVGLLLPGFYVATVTYHHELVPTALLQSIAAAKEPVPFPAVVESFAMMFAFEIMREAGIRMPKQIGQAVSIVGALILGQAAVEAGIVSPIMVIVAALTGICTFTLPPNAMNYAIRLLQFGMTFLASLLGYVGLVAGIIGLLVYLASLRSFGIPYLGPAAPLNAQELTDVIVRRPIPWDSKRPTLFRALNPYRFRGGDK</sequence>
<feature type="transmembrane region" description="Helical" evidence="3">
    <location>
        <begin position="369"/>
        <end position="388"/>
    </location>
</feature>
<dbReference type="GO" id="GO:0009847">
    <property type="term" value="P:spore germination"/>
    <property type="evidence" value="ECO:0007669"/>
    <property type="project" value="InterPro"/>
</dbReference>
<evidence type="ECO:0000256" key="3">
    <source>
        <dbReference type="SAM" id="Phobius"/>
    </source>
</evidence>
<evidence type="ECO:0000256" key="1">
    <source>
        <dbReference type="ARBA" id="ARBA00005278"/>
    </source>
</evidence>
<comment type="caution">
    <text evidence="4">The sequence shown here is derived from an EMBL/GenBank/DDBJ whole genome shotgun (WGS) entry which is preliminary data.</text>
</comment>
<evidence type="ECO:0000313" key="4">
    <source>
        <dbReference type="EMBL" id="RED75520.1"/>
    </source>
</evidence>
<feature type="transmembrane region" description="Helical" evidence="3">
    <location>
        <begin position="278"/>
        <end position="297"/>
    </location>
</feature>
<dbReference type="GO" id="GO:0016020">
    <property type="term" value="C:membrane"/>
    <property type="evidence" value="ECO:0007669"/>
    <property type="project" value="InterPro"/>
</dbReference>
<keyword evidence="3" id="KW-0812">Transmembrane</keyword>
<proteinExistence type="inferred from homology"/>
<dbReference type="PANTHER" id="PTHR22550">
    <property type="entry name" value="SPORE GERMINATION PROTEIN"/>
    <property type="match status" value="1"/>
</dbReference>
<gene>
    <name evidence="4" type="ORF">DFP98_115136</name>
</gene>
<keyword evidence="5" id="KW-1185">Reference proteome</keyword>
<name>A0A3D9JNG3_9BACL</name>
<evidence type="ECO:0000256" key="2">
    <source>
        <dbReference type="ARBA" id="ARBA00023136"/>
    </source>
</evidence>
<dbReference type="AlphaFoldDB" id="A0A3D9JNG3"/>
<comment type="similarity">
    <text evidence="1">Belongs to the GerABKA family.</text>
</comment>
<dbReference type="InterPro" id="IPR050768">
    <property type="entry name" value="UPF0353/GerABKA_families"/>
</dbReference>
<dbReference type="PIRSF" id="PIRSF005690">
    <property type="entry name" value="GerBA"/>
    <property type="match status" value="1"/>
</dbReference>
<dbReference type="EMBL" id="QRDZ01000015">
    <property type="protein sequence ID" value="RED75520.1"/>
    <property type="molecule type" value="Genomic_DNA"/>
</dbReference>
<dbReference type="Pfam" id="PF03323">
    <property type="entry name" value="GerA"/>
    <property type="match status" value="1"/>
</dbReference>
<organism evidence="4 5">
    <name type="scientific">Cohnella phaseoli</name>
    <dbReference type="NCBI Taxonomy" id="456490"/>
    <lineage>
        <taxon>Bacteria</taxon>
        <taxon>Bacillati</taxon>
        <taxon>Bacillota</taxon>
        <taxon>Bacilli</taxon>
        <taxon>Bacillales</taxon>
        <taxon>Paenibacillaceae</taxon>
        <taxon>Cohnella</taxon>
    </lineage>
</organism>
<dbReference type="PANTHER" id="PTHR22550:SF5">
    <property type="entry name" value="LEUCINE ZIPPER PROTEIN 4"/>
    <property type="match status" value="1"/>
</dbReference>
<keyword evidence="3" id="KW-1133">Transmembrane helix</keyword>
<feature type="transmembrane region" description="Helical" evidence="3">
    <location>
        <begin position="236"/>
        <end position="257"/>
    </location>
</feature>
<dbReference type="Proteomes" id="UP000256977">
    <property type="component" value="Unassembled WGS sequence"/>
</dbReference>
<dbReference type="RefSeq" id="WP_181917797.1">
    <property type="nucleotide sequence ID" value="NZ_QRDZ01000015.1"/>
</dbReference>